<reference evidence="3 9" key="3">
    <citation type="submission" date="2018-10" db="EMBL/GenBank/DDBJ databases">
        <authorList>
            <consortium name="NARMS: The National Antimicrobial Resistance Monitoring System"/>
        </authorList>
    </citation>
    <scope>NUCLEOTIDE SEQUENCE [LARGE SCALE GENOMIC DNA]</scope>
    <source>
        <strain evidence="3 9">CVM N17EC0060</strain>
        <strain evidence="1 10">CVM N18EC122</strain>
    </source>
</reference>
<reference evidence="2" key="5">
    <citation type="submission" date="2024-02" db="EMBL/GenBank/DDBJ databases">
        <authorList>
            <consortium name="Clinical and Environmental Microbiology Branch: Whole genome sequencing antimicrobial resistance pathogens in the healthcare setting"/>
        </authorList>
    </citation>
    <scope>NUCLEOTIDE SEQUENCE</scope>
    <source>
        <strain evidence="2">2023CK-00345</strain>
    </source>
</reference>
<dbReference type="EMBL" id="AASEBA010000120">
    <property type="protein sequence ID" value="EFC9752722.1"/>
    <property type="molecule type" value="Genomic_DNA"/>
</dbReference>
<evidence type="ECO:0000313" key="10">
    <source>
        <dbReference type="Proteomes" id="UP000532204"/>
    </source>
</evidence>
<dbReference type="EMBL" id="ABLFQU030000003">
    <property type="protein sequence ID" value="EMM0023871.1"/>
    <property type="molecule type" value="Genomic_DNA"/>
</dbReference>
<dbReference type="Proteomes" id="UP000532204">
    <property type="component" value="Unassembled WGS sequence"/>
</dbReference>
<evidence type="ECO:0000313" key="6">
    <source>
        <dbReference type="EMBL" id="STJ20603.1"/>
    </source>
</evidence>
<dbReference type="EMBL" id="UGCV01000008">
    <property type="protein sequence ID" value="STJ20603.1"/>
    <property type="molecule type" value="Genomic_DNA"/>
</dbReference>
<dbReference type="EMBL" id="QEMT01000058">
    <property type="protein sequence ID" value="PWH57812.1"/>
    <property type="molecule type" value="Genomic_DNA"/>
</dbReference>
<evidence type="ECO:0000313" key="4">
    <source>
        <dbReference type="EMBL" id="PWH57812.1"/>
    </source>
</evidence>
<organism evidence="4 7">
    <name type="scientific">Escherichia coli</name>
    <dbReference type="NCBI Taxonomy" id="562"/>
    <lineage>
        <taxon>Bacteria</taxon>
        <taxon>Pseudomonadati</taxon>
        <taxon>Pseudomonadota</taxon>
        <taxon>Gammaproteobacteria</taxon>
        <taxon>Enterobacterales</taxon>
        <taxon>Enterobacteriaceae</taxon>
        <taxon>Escherichia</taxon>
    </lineage>
</organism>
<gene>
    <name evidence="3" type="ORF">D9D43_25710</name>
    <name evidence="4" type="ORF">DD762_22965</name>
    <name evidence="1" type="ORF">E6D34_26630</name>
    <name evidence="5" type="ORF">JNP96_22825</name>
    <name evidence="6" type="ORF">NCTC9081_06191</name>
    <name evidence="2" type="ORF">P6223_000361</name>
</gene>
<evidence type="ECO:0000313" key="9">
    <source>
        <dbReference type="Proteomes" id="UP000272336"/>
    </source>
</evidence>
<dbReference type="RefSeq" id="WP_001682047.1">
    <property type="nucleotide sequence ID" value="NZ_AP022815.1"/>
</dbReference>
<dbReference type="EMBL" id="RNLZ01000091">
    <property type="protein sequence ID" value="MGE16904.1"/>
    <property type="molecule type" value="Genomic_DNA"/>
</dbReference>
<name>A0A0A0FQW1_ECOLX</name>
<evidence type="ECO:0000313" key="3">
    <source>
        <dbReference type="EMBL" id="MGE16904.1"/>
    </source>
</evidence>
<evidence type="ECO:0000313" key="1">
    <source>
        <dbReference type="EMBL" id="EFC9752722.1"/>
    </source>
</evidence>
<reference evidence="5" key="4">
    <citation type="submission" date="2021-02" db="EMBL/GenBank/DDBJ databases">
        <title>Co-localization of colistin and carbapenem -resistance genes on a novel transferable IncHI2 plasmid in Escherichia coli from chicken-origin.</title>
        <authorList>
            <person name="Hoffmann M."/>
            <person name="Balkey M."/>
            <person name="Ronco T."/>
            <person name="Hendriksen R.S."/>
        </authorList>
    </citation>
    <scope>NUCLEOTIDE SEQUENCE</scope>
    <source>
        <strain evidence="5">CFSAN083829</strain>
    </source>
</reference>
<evidence type="ECO:0000313" key="8">
    <source>
        <dbReference type="Proteomes" id="UP000254716"/>
    </source>
</evidence>
<protein>
    <submittedName>
        <fullName evidence="4">Uncharacterized protein</fullName>
    </submittedName>
</protein>
<dbReference type="AlphaFoldDB" id="A0A0A0FQW1"/>
<reference evidence="4 7" key="1">
    <citation type="submission" date="2018-04" db="EMBL/GenBank/DDBJ databases">
        <title>Draft Genomic Sequencing Of Potential Extraintestinal Pathogenic Escherichia coli B8S56 Isolated from Retail Chicken Skin.</title>
        <authorList>
            <person name="Xu A."/>
            <person name="Tilman S."/>
            <person name="Wisser-Parker K."/>
            <person name="Scullen O.J."/>
            <person name="Sommers C."/>
        </authorList>
    </citation>
    <scope>NUCLEOTIDE SEQUENCE [LARGE SCALE GENOMIC DNA]</scope>
    <source>
        <strain evidence="4 7">B8S56</strain>
    </source>
</reference>
<dbReference type="Proteomes" id="UP000254716">
    <property type="component" value="Unassembled WGS sequence"/>
</dbReference>
<evidence type="ECO:0000313" key="7">
    <source>
        <dbReference type="Proteomes" id="UP000245761"/>
    </source>
</evidence>
<dbReference type="Proteomes" id="UP000245761">
    <property type="component" value="Unassembled WGS sequence"/>
</dbReference>
<sequence length="71" mass="7693">MRKISGMLNLEKARMQLRVLLSGPVPAITPMAHAVAIKVVLDALDASERRVAELEQVCTAAGIRIKGEQVK</sequence>
<accession>A0A0A0FQW1</accession>
<reference evidence="6 8" key="2">
    <citation type="submission" date="2018-06" db="EMBL/GenBank/DDBJ databases">
        <authorList>
            <consortium name="Pathogen Informatics"/>
            <person name="Doyle S."/>
        </authorList>
    </citation>
    <scope>NUCLEOTIDE SEQUENCE [LARGE SCALE GENOMIC DNA]</scope>
    <source>
        <strain evidence="6 8">NCTC9081</strain>
    </source>
</reference>
<evidence type="ECO:0000313" key="5">
    <source>
        <dbReference type="EMBL" id="QRZ96617.1"/>
    </source>
</evidence>
<proteinExistence type="predicted"/>
<dbReference type="EMBL" id="CP070393">
    <property type="protein sequence ID" value="QRZ96617.1"/>
    <property type="molecule type" value="Genomic_DNA"/>
</dbReference>
<dbReference type="Proteomes" id="UP000663166">
    <property type="component" value="Chromosome"/>
</dbReference>
<dbReference type="Proteomes" id="UP000272336">
    <property type="component" value="Unassembled WGS sequence"/>
</dbReference>
<evidence type="ECO:0000313" key="2">
    <source>
        <dbReference type="EMBL" id="EMM0023871.1"/>
    </source>
</evidence>